<dbReference type="EMBL" id="FOLG01000011">
    <property type="protein sequence ID" value="SFC92772.1"/>
    <property type="molecule type" value="Genomic_DNA"/>
</dbReference>
<sequence>MADNAHSHGNMDVSTQEKTFDGFIYLVTRAAIGCVVLLLIAALFGA</sequence>
<gene>
    <name evidence="3" type="ORF">SAMN04488094_111138</name>
</gene>
<keyword evidence="4" id="KW-1185">Reference proteome</keyword>
<dbReference type="Pfam" id="PF07835">
    <property type="entry name" value="COX4_pro_2"/>
    <property type="match status" value="1"/>
</dbReference>
<evidence type="ECO:0000313" key="4">
    <source>
        <dbReference type="Proteomes" id="UP000198728"/>
    </source>
</evidence>
<dbReference type="InterPro" id="IPR012422">
    <property type="entry name" value="Cyt_c_oxidase_su4_bac-aa3"/>
</dbReference>
<evidence type="ECO:0000256" key="1">
    <source>
        <dbReference type="SAM" id="Phobius"/>
    </source>
</evidence>
<name>A0A1I1N6F2_9RHOB</name>
<protein>
    <submittedName>
        <fullName evidence="3">Aa3 type cytochrome c oxidase subunit IV</fullName>
    </submittedName>
</protein>
<evidence type="ECO:0000313" key="3">
    <source>
        <dbReference type="EMBL" id="SFC92772.1"/>
    </source>
</evidence>
<dbReference type="OrthoDB" id="7691500at2"/>
<feature type="domain" description="Cytochrome c oxidase subunit IV bacterial aa3 type" evidence="2">
    <location>
        <begin position="6"/>
        <end position="44"/>
    </location>
</feature>
<proteinExistence type="predicted"/>
<dbReference type="Proteomes" id="UP000198728">
    <property type="component" value="Unassembled WGS sequence"/>
</dbReference>
<dbReference type="STRING" id="441112.SAMN04488094_111138"/>
<keyword evidence="1" id="KW-1133">Transmembrane helix</keyword>
<dbReference type="InterPro" id="IPR036596">
    <property type="entry name" value="Cyt-C_aa3_sf"/>
</dbReference>
<dbReference type="Gene3D" id="1.20.5.160">
    <property type="entry name" value="Bacterial aa3 type cytochrome c oxidase subunit IV"/>
    <property type="match status" value="1"/>
</dbReference>
<dbReference type="AlphaFoldDB" id="A0A1I1N6F2"/>
<evidence type="ECO:0000259" key="2">
    <source>
        <dbReference type="Pfam" id="PF07835"/>
    </source>
</evidence>
<feature type="transmembrane region" description="Helical" evidence="1">
    <location>
        <begin position="23"/>
        <end position="44"/>
    </location>
</feature>
<reference evidence="3 4" key="1">
    <citation type="submission" date="2016-10" db="EMBL/GenBank/DDBJ databases">
        <authorList>
            <person name="de Groot N.N."/>
        </authorList>
    </citation>
    <scope>NUCLEOTIDE SEQUENCE [LARGE SCALE GENOMIC DNA]</scope>
    <source>
        <strain evidence="3 4">DSM 19548</strain>
    </source>
</reference>
<keyword evidence="1" id="KW-0472">Membrane</keyword>
<dbReference type="RefSeq" id="WP_093361869.1">
    <property type="nucleotide sequence ID" value="NZ_FOLG01000011.1"/>
</dbReference>
<keyword evidence="1" id="KW-0812">Transmembrane</keyword>
<organism evidence="3 4">
    <name type="scientific">Tropicimonas isoalkanivorans</name>
    <dbReference type="NCBI Taxonomy" id="441112"/>
    <lineage>
        <taxon>Bacteria</taxon>
        <taxon>Pseudomonadati</taxon>
        <taxon>Pseudomonadota</taxon>
        <taxon>Alphaproteobacteria</taxon>
        <taxon>Rhodobacterales</taxon>
        <taxon>Roseobacteraceae</taxon>
        <taxon>Tropicimonas</taxon>
    </lineage>
</organism>
<dbReference type="SUPFAM" id="SSF81469">
    <property type="entry name" value="Bacterial aa3 type cytochrome c oxidase subunit IV"/>
    <property type="match status" value="1"/>
</dbReference>
<accession>A0A1I1N6F2</accession>